<dbReference type="SUPFAM" id="SSF55326">
    <property type="entry name" value="PurM N-terminal domain-like"/>
    <property type="match status" value="1"/>
</dbReference>
<dbReference type="InterPro" id="IPR010918">
    <property type="entry name" value="PurM-like_C_dom"/>
</dbReference>
<dbReference type="Pfam" id="PF02769">
    <property type="entry name" value="AIRS_C"/>
    <property type="match status" value="1"/>
</dbReference>
<organism evidence="4">
    <name type="scientific">Fervidicoccus fontis</name>
    <dbReference type="NCBI Taxonomy" id="683846"/>
    <lineage>
        <taxon>Archaea</taxon>
        <taxon>Thermoproteota</taxon>
        <taxon>Thermoprotei</taxon>
        <taxon>Fervidicoccales</taxon>
        <taxon>Fervidicoccaceae</taxon>
        <taxon>Fervidicoccus</taxon>
    </lineage>
</organism>
<name>A0A7J3ZJU5_9CREN</name>
<dbReference type="SUPFAM" id="SSF56042">
    <property type="entry name" value="PurM C-terminal domain-like"/>
    <property type="match status" value="1"/>
</dbReference>
<accession>A0A7J3ZJU5</accession>
<dbReference type="PANTHER" id="PTHR30303">
    <property type="entry name" value="HYDROGENASE ISOENZYMES FORMATION PROTEIN HYPE"/>
    <property type="match status" value="1"/>
</dbReference>
<dbReference type="InterPro" id="IPR016188">
    <property type="entry name" value="PurM-like_N"/>
</dbReference>
<dbReference type="Pfam" id="PF00586">
    <property type="entry name" value="AIRS"/>
    <property type="match status" value="1"/>
</dbReference>
<dbReference type="InterPro" id="IPR036676">
    <property type="entry name" value="PurM-like_C_sf"/>
</dbReference>
<dbReference type="InterPro" id="IPR011854">
    <property type="entry name" value="HypE"/>
</dbReference>
<evidence type="ECO:0000259" key="2">
    <source>
        <dbReference type="Pfam" id="PF00586"/>
    </source>
</evidence>
<dbReference type="AlphaFoldDB" id="A0A7J3ZJU5"/>
<proteinExistence type="inferred from homology"/>
<dbReference type="Gene3D" id="3.90.650.10">
    <property type="entry name" value="PurM-like C-terminal domain"/>
    <property type="match status" value="1"/>
</dbReference>
<comment type="similarity">
    <text evidence="1">Belongs to the HypE family.</text>
</comment>
<feature type="domain" description="PurM-like C-terminal" evidence="3">
    <location>
        <begin position="163"/>
        <end position="311"/>
    </location>
</feature>
<evidence type="ECO:0000313" key="4">
    <source>
        <dbReference type="EMBL" id="HHQ80375.1"/>
    </source>
</evidence>
<protein>
    <submittedName>
        <fullName evidence="4">Hydrogenase assembly protein HupF</fullName>
    </submittedName>
</protein>
<gene>
    <name evidence="4" type="ORF">ENM78_02785</name>
</gene>
<dbReference type="Gene3D" id="3.30.1330.10">
    <property type="entry name" value="PurM-like, N-terminal domain"/>
    <property type="match status" value="1"/>
</dbReference>
<sequence length="356" mass="37828">MTGELKGERFVAGKLRSELLARTFLKRVGVPSKHVLIGPALGEDAAVIELGEELVLVVHSDPITGAVENIGWLSVHVAANDLAVTGCKPQWFTIVVLLPENASDEVVEMISKDIDSALKQIGAMLVGGHAEYTWGLSRPITSTTAMGVSKADRIVLTRGARGGDVLIMTKTAALEATSILASEYGTLLEALGMSSKEIERARSMISEISVVPEALALAERGLATSMHDPTEGGIIAGALEMAWASGKTVILHAERVSLDPVTKKAFEIVGLDPLKSLSSGTLLAAIDRELLDEALKTLSSIGVKASVIGEFRVGPPRLEVVSNNGVVEVYESPPTDELIANEERLQKRKEALEGRK</sequence>
<feature type="domain" description="PurM-like N-terminal" evidence="2">
    <location>
        <begin position="42"/>
        <end position="148"/>
    </location>
</feature>
<evidence type="ECO:0000256" key="1">
    <source>
        <dbReference type="ARBA" id="ARBA00006243"/>
    </source>
</evidence>
<dbReference type="InterPro" id="IPR036921">
    <property type="entry name" value="PurM-like_N_sf"/>
</dbReference>
<dbReference type="PIRSF" id="PIRSF005644">
    <property type="entry name" value="Hdrgns_mtr_HypE"/>
    <property type="match status" value="1"/>
</dbReference>
<dbReference type="PANTHER" id="PTHR30303:SF4">
    <property type="entry name" value="HYDROGENASE EXPRESSION_FORMATION PROTEIN HYPE"/>
    <property type="match status" value="1"/>
</dbReference>
<dbReference type="GO" id="GO:0051604">
    <property type="term" value="P:protein maturation"/>
    <property type="evidence" value="ECO:0007669"/>
    <property type="project" value="TreeGrafter"/>
</dbReference>
<dbReference type="EMBL" id="DRZC01000033">
    <property type="protein sequence ID" value="HHQ80375.1"/>
    <property type="molecule type" value="Genomic_DNA"/>
</dbReference>
<comment type="caution">
    <text evidence="4">The sequence shown here is derived from an EMBL/GenBank/DDBJ whole genome shotgun (WGS) entry which is preliminary data.</text>
</comment>
<dbReference type="CDD" id="cd06061">
    <property type="entry name" value="PurM-like1"/>
    <property type="match status" value="1"/>
</dbReference>
<evidence type="ECO:0000259" key="3">
    <source>
        <dbReference type="Pfam" id="PF02769"/>
    </source>
</evidence>
<reference evidence="4" key="1">
    <citation type="journal article" date="2020" name="mSystems">
        <title>Genome- and Community-Level Interaction Insights into Carbon Utilization and Element Cycling Functions of Hydrothermarchaeota in Hydrothermal Sediment.</title>
        <authorList>
            <person name="Zhou Z."/>
            <person name="Liu Y."/>
            <person name="Xu W."/>
            <person name="Pan J."/>
            <person name="Luo Z.H."/>
            <person name="Li M."/>
        </authorList>
    </citation>
    <scope>NUCLEOTIDE SEQUENCE [LARGE SCALE GENOMIC DNA]</scope>
    <source>
        <strain evidence="4">SpSt-1116</strain>
    </source>
</reference>